<dbReference type="GO" id="GO:0006508">
    <property type="term" value="P:proteolysis"/>
    <property type="evidence" value="ECO:0007669"/>
    <property type="project" value="InterPro"/>
</dbReference>
<dbReference type="WBParaSite" id="PSU_v2.g2226.t1">
    <property type="protein sequence ID" value="PSU_v2.g2226.t1"/>
    <property type="gene ID" value="PSU_v2.g2226"/>
</dbReference>
<feature type="active site" description="Proton donor/acceptor" evidence="4">
    <location>
        <position position="361"/>
    </location>
</feature>
<dbReference type="PANTHER" id="PTHR11705">
    <property type="entry name" value="PROTEASE FAMILY M14 CARBOXYPEPTIDASE A,B"/>
    <property type="match status" value="1"/>
</dbReference>
<feature type="region of interest" description="Disordered" evidence="5">
    <location>
        <begin position="403"/>
        <end position="425"/>
    </location>
</feature>
<feature type="domain" description="ShKT" evidence="6">
    <location>
        <begin position="513"/>
        <end position="549"/>
    </location>
</feature>
<accession>A0A914YRE7</accession>
<dbReference type="SMART" id="SM00631">
    <property type="entry name" value="Zn_pept"/>
    <property type="match status" value="1"/>
</dbReference>
<dbReference type="Proteomes" id="UP000887577">
    <property type="component" value="Unplaced"/>
</dbReference>
<dbReference type="Pfam" id="PF00246">
    <property type="entry name" value="Peptidase_M14"/>
    <property type="match status" value="1"/>
</dbReference>
<dbReference type="PROSITE" id="PS52035">
    <property type="entry name" value="PEPTIDASE_M14"/>
    <property type="match status" value="1"/>
</dbReference>
<evidence type="ECO:0000256" key="4">
    <source>
        <dbReference type="PROSITE-ProRule" id="PRU01379"/>
    </source>
</evidence>
<dbReference type="FunFam" id="3.40.630.10:FF:000070">
    <property type="entry name" value="Putative carboxypeptidase suro-1"/>
    <property type="match status" value="1"/>
</dbReference>
<evidence type="ECO:0000256" key="5">
    <source>
        <dbReference type="SAM" id="MobiDB-lite"/>
    </source>
</evidence>
<dbReference type="GO" id="GO:0005615">
    <property type="term" value="C:extracellular space"/>
    <property type="evidence" value="ECO:0007669"/>
    <property type="project" value="TreeGrafter"/>
</dbReference>
<evidence type="ECO:0000256" key="1">
    <source>
        <dbReference type="ARBA" id="ARBA00001947"/>
    </source>
</evidence>
<dbReference type="AlphaFoldDB" id="A0A914YRE7"/>
<dbReference type="SUPFAM" id="SSF53187">
    <property type="entry name" value="Zn-dependent exopeptidases"/>
    <property type="match status" value="1"/>
</dbReference>
<evidence type="ECO:0000313" key="9">
    <source>
        <dbReference type="WBParaSite" id="PSU_v2.g2226.t1"/>
    </source>
</evidence>
<name>A0A914YRE7_9BILA</name>
<sequence>MVGPELTEATEKLLSDKGIQFKVTVDDVQKKIIEKEKAPTATTSFLSKQNLTNLDPLLASFFSKRSKDEIYTSRNRAKYRFGEYHSYEEMITWMEEIQRQYPKIAKVFTLGSSVEGRAIKGIKLGSPIESSTKRAVWIDGGIHAREWAAIHTALYFIEQLVANYQVDPQITAYLDNLNFYITPVANPDGFEYSRSDVTPQTRFWRKNRGGITCTKDRWHRERCCGGIDLNRNFDFHFGETGSSNDVCSDIYQGASAFSEPESRAIRDKLFSAELWGKVDAFITLHTYSQMWIHPYNHERRSFPADIDDLQEVGRRGVDAIEAMYGTKFRFGTGADILYPSSGGSDDWAKAKANIKYVYLLELRPGEEQWDGFLLDRKQLIPTGRETWEGVKAVFDAVLKKARLSAPPPTTPRPTTSRPTTTTPKLTTPRFTTAQVVTLVTRPAIRSRIQNNNNGNSNLRSTLHERFNRLRQQQLKARREYETRMAQQREYERQQKIQQQIQQQSQFVSMSNACFDRSRWCEAWIQSSPGICISSTIYMQKDCARSCRFCV</sequence>
<dbReference type="InterPro" id="IPR003582">
    <property type="entry name" value="ShKT_dom"/>
</dbReference>
<keyword evidence="8" id="KW-1185">Reference proteome</keyword>
<evidence type="ECO:0000256" key="3">
    <source>
        <dbReference type="PROSITE-ProRule" id="PRU01005"/>
    </source>
</evidence>
<dbReference type="SMART" id="SM00254">
    <property type="entry name" value="ShKT"/>
    <property type="match status" value="1"/>
</dbReference>
<dbReference type="InterPro" id="IPR000834">
    <property type="entry name" value="Peptidase_M14"/>
</dbReference>
<evidence type="ECO:0000256" key="2">
    <source>
        <dbReference type="ARBA" id="ARBA00005988"/>
    </source>
</evidence>
<dbReference type="Gene3D" id="3.40.630.10">
    <property type="entry name" value="Zn peptidases"/>
    <property type="match status" value="1"/>
</dbReference>
<proteinExistence type="inferred from homology"/>
<comment type="similarity">
    <text evidence="2 4">Belongs to the peptidase M14 family.</text>
</comment>
<evidence type="ECO:0000259" key="6">
    <source>
        <dbReference type="PROSITE" id="PS51670"/>
    </source>
</evidence>
<feature type="domain" description="Peptidase M14" evidence="7">
    <location>
        <begin position="83"/>
        <end position="397"/>
    </location>
</feature>
<reference evidence="9" key="1">
    <citation type="submission" date="2022-11" db="UniProtKB">
        <authorList>
            <consortium name="WormBaseParasite"/>
        </authorList>
    </citation>
    <scope>IDENTIFICATION</scope>
</reference>
<feature type="compositionally biased region" description="Low complexity" evidence="5">
    <location>
        <begin position="412"/>
        <end position="425"/>
    </location>
</feature>
<dbReference type="PROSITE" id="PS51670">
    <property type="entry name" value="SHKT"/>
    <property type="match status" value="1"/>
</dbReference>
<dbReference type="GO" id="GO:0004181">
    <property type="term" value="F:metallocarboxypeptidase activity"/>
    <property type="evidence" value="ECO:0007669"/>
    <property type="project" value="InterPro"/>
</dbReference>
<dbReference type="Pfam" id="PF01549">
    <property type="entry name" value="ShK"/>
    <property type="match status" value="1"/>
</dbReference>
<protein>
    <submittedName>
        <fullName evidence="9">ShKT domain-containing protein</fullName>
    </submittedName>
</protein>
<dbReference type="PRINTS" id="PR00765">
    <property type="entry name" value="CRBOXYPTASEA"/>
</dbReference>
<dbReference type="PANTHER" id="PTHR11705:SF54">
    <property type="entry name" value="SHKT DOMAIN-CONTAINING PROTEIN"/>
    <property type="match status" value="1"/>
</dbReference>
<evidence type="ECO:0000313" key="8">
    <source>
        <dbReference type="Proteomes" id="UP000887577"/>
    </source>
</evidence>
<evidence type="ECO:0000259" key="7">
    <source>
        <dbReference type="PROSITE" id="PS52035"/>
    </source>
</evidence>
<organism evidence="8 9">
    <name type="scientific">Panagrolaimus superbus</name>
    <dbReference type="NCBI Taxonomy" id="310955"/>
    <lineage>
        <taxon>Eukaryota</taxon>
        <taxon>Metazoa</taxon>
        <taxon>Ecdysozoa</taxon>
        <taxon>Nematoda</taxon>
        <taxon>Chromadorea</taxon>
        <taxon>Rhabditida</taxon>
        <taxon>Tylenchina</taxon>
        <taxon>Panagrolaimomorpha</taxon>
        <taxon>Panagrolaimoidea</taxon>
        <taxon>Panagrolaimidae</taxon>
        <taxon>Panagrolaimus</taxon>
    </lineage>
</organism>
<dbReference type="CDD" id="cd03860">
    <property type="entry name" value="M14_CP_A-B_like"/>
    <property type="match status" value="1"/>
</dbReference>
<dbReference type="GO" id="GO:0008270">
    <property type="term" value="F:zinc ion binding"/>
    <property type="evidence" value="ECO:0007669"/>
    <property type="project" value="InterPro"/>
</dbReference>
<comment type="cofactor">
    <cofactor evidence="1">
        <name>Zn(2+)</name>
        <dbReference type="ChEBI" id="CHEBI:29105"/>
    </cofactor>
</comment>
<comment type="caution">
    <text evidence="3">Lacks conserved residue(s) required for the propagation of feature annotation.</text>
</comment>